<reference evidence="1" key="1">
    <citation type="journal article" date="2021" name="Arch. Microbiol.">
        <title>Methyloradius palustris gen. nov., sp. nov., a methanol-oxidizing bacterium isolated from snow.</title>
        <authorList>
            <person name="Miyadera T."/>
            <person name="Kojima H."/>
            <person name="Fukui M."/>
        </authorList>
    </citation>
    <scope>NUCLEOTIDE SEQUENCE</scope>
    <source>
        <strain evidence="1">Zm11</strain>
    </source>
</reference>
<dbReference type="EMBL" id="AP024110">
    <property type="protein sequence ID" value="BCM25594.1"/>
    <property type="molecule type" value="Genomic_DNA"/>
</dbReference>
<dbReference type="AlphaFoldDB" id="A0A8D5G0A7"/>
<sequence length="158" mass="17887">MTFIKNNPIKLLILLFLTLNCFGFCYQKLRFLSDHERIEIAVSRLLNFYEGSEISGTVNSPVYIINDSDHKKIYDQVPYSSLEEVFEKNPNCCEVSRVAKVSEGKLTVNAWGCLTGLSPYFVTGKIALKIKVGDEIKAGYSEFSYYISSCGTLYSLFD</sequence>
<organism evidence="1 2">
    <name type="scientific">Methyloradius palustris</name>
    <dbReference type="NCBI Taxonomy" id="2778876"/>
    <lineage>
        <taxon>Bacteria</taxon>
        <taxon>Pseudomonadati</taxon>
        <taxon>Pseudomonadota</taxon>
        <taxon>Betaproteobacteria</taxon>
        <taxon>Nitrosomonadales</taxon>
        <taxon>Methylophilaceae</taxon>
        <taxon>Methyloradius</taxon>
    </lineage>
</organism>
<protein>
    <submittedName>
        <fullName evidence="1">Uncharacterized protein</fullName>
    </submittedName>
</protein>
<keyword evidence="2" id="KW-1185">Reference proteome</keyword>
<dbReference type="Proteomes" id="UP000826722">
    <property type="component" value="Chromosome"/>
</dbReference>
<dbReference type="KEGG" id="mpau:ZMTM_18530"/>
<gene>
    <name evidence="1" type="ORF">ZMTM_18530</name>
</gene>
<proteinExistence type="predicted"/>
<accession>A0A8D5G0A7</accession>
<evidence type="ECO:0000313" key="1">
    <source>
        <dbReference type="EMBL" id="BCM25594.1"/>
    </source>
</evidence>
<name>A0A8D5G0A7_9PROT</name>
<evidence type="ECO:0000313" key="2">
    <source>
        <dbReference type="Proteomes" id="UP000826722"/>
    </source>
</evidence>